<dbReference type="AlphaFoldDB" id="A0A7C4LIZ1"/>
<dbReference type="EMBL" id="DSVQ01000002">
    <property type="protein sequence ID" value="HGT37774.1"/>
    <property type="molecule type" value="Genomic_DNA"/>
</dbReference>
<dbReference type="InterPro" id="IPR002035">
    <property type="entry name" value="VWF_A"/>
</dbReference>
<gene>
    <name evidence="2" type="ORF">ENS64_00670</name>
</gene>
<protein>
    <submittedName>
        <fullName evidence="2">VWA domain-containing protein</fullName>
    </submittedName>
</protein>
<organism evidence="2">
    <name type="scientific">Schlesneria paludicola</name>
    <dbReference type="NCBI Taxonomy" id="360056"/>
    <lineage>
        <taxon>Bacteria</taxon>
        <taxon>Pseudomonadati</taxon>
        <taxon>Planctomycetota</taxon>
        <taxon>Planctomycetia</taxon>
        <taxon>Planctomycetales</taxon>
        <taxon>Planctomycetaceae</taxon>
        <taxon>Schlesneria</taxon>
    </lineage>
</organism>
<dbReference type="SUPFAM" id="SSF53300">
    <property type="entry name" value="vWA-like"/>
    <property type="match status" value="1"/>
</dbReference>
<dbReference type="Gene3D" id="3.40.50.410">
    <property type="entry name" value="von Willebrand factor, type A domain"/>
    <property type="match status" value="1"/>
</dbReference>
<reference evidence="2" key="1">
    <citation type="journal article" date="2020" name="mSystems">
        <title>Genome- and Community-Level Interaction Insights into Carbon Utilization and Element Cycling Functions of Hydrothermarchaeota in Hydrothermal Sediment.</title>
        <authorList>
            <person name="Zhou Z."/>
            <person name="Liu Y."/>
            <person name="Xu W."/>
            <person name="Pan J."/>
            <person name="Luo Z.H."/>
            <person name="Li M."/>
        </authorList>
    </citation>
    <scope>NUCLEOTIDE SEQUENCE [LARGE SCALE GENOMIC DNA]</scope>
    <source>
        <strain evidence="2">SpSt-508</strain>
    </source>
</reference>
<comment type="caution">
    <text evidence="2">The sequence shown here is derived from an EMBL/GenBank/DDBJ whole genome shotgun (WGS) entry which is preliminary data.</text>
</comment>
<feature type="domain" description="VWFA" evidence="1">
    <location>
        <begin position="14"/>
        <end position="197"/>
    </location>
</feature>
<name>A0A7C4LIZ1_9PLAN</name>
<accession>A0A7C4LIZ1</accession>
<evidence type="ECO:0000259" key="1">
    <source>
        <dbReference type="PROSITE" id="PS50234"/>
    </source>
</evidence>
<evidence type="ECO:0000313" key="2">
    <source>
        <dbReference type="EMBL" id="HGT37774.1"/>
    </source>
</evidence>
<sequence>MSYSAVISRDNPVCLIFLVDQSHSMSQPFGLQPQQRKADGVADAINKLLQTICIKCSKQGGVREYFQVGVIGYGARVASALGGALAGEGLVSIDKIARNPLRVETRIKKEPDGAGGLVERLSKFPIWFEPVANGRTPMKSAFELARGWVAGFLKSHPHCYPPLVFNLTDGAADPDQEPTDVVAGLRQLSSTDGATLVLNLHISSRKDAPIMFPDREDNLPDEFARRLFRMSSVLPESIVDTAVSEGIPIQHGARGFGFNADLVAVIQFLEIGTRQVMNARI</sequence>
<dbReference type="InterPro" id="IPR036465">
    <property type="entry name" value="vWFA_dom_sf"/>
</dbReference>
<dbReference type="PROSITE" id="PS50234">
    <property type="entry name" value="VWFA"/>
    <property type="match status" value="1"/>
</dbReference>
<proteinExistence type="predicted"/>